<reference evidence="3 4" key="1">
    <citation type="submission" date="2019-03" db="EMBL/GenBank/DDBJ databases">
        <title>Complete genome sequence of Spiroplasma gladiatoris TG-1 (DSM 22552).</title>
        <authorList>
            <person name="Lin Y.-C."/>
            <person name="Chou L."/>
            <person name="Kuo C.-H."/>
        </authorList>
    </citation>
    <scope>NUCLEOTIDE SEQUENCE [LARGE SCALE GENOMIC DNA]</scope>
    <source>
        <strain evidence="3 4">TG-1</strain>
    </source>
</reference>
<dbReference type="PANTHER" id="PTHR10887:SF495">
    <property type="entry name" value="HELICASE SENATAXIN ISOFORM X1-RELATED"/>
    <property type="match status" value="1"/>
</dbReference>
<keyword evidence="4" id="KW-1185">Reference proteome</keyword>
<feature type="domain" description="DNA2/NAM7 helicase-like C-terminal" evidence="2">
    <location>
        <begin position="591"/>
        <end position="793"/>
    </location>
</feature>
<evidence type="ECO:0000259" key="1">
    <source>
        <dbReference type="Pfam" id="PF13086"/>
    </source>
</evidence>
<dbReference type="OrthoDB" id="9757917at2"/>
<dbReference type="Pfam" id="PF13086">
    <property type="entry name" value="AAA_11"/>
    <property type="match status" value="2"/>
</dbReference>
<name>A0A4P7AI33_9MOLU</name>
<dbReference type="Pfam" id="PF13087">
    <property type="entry name" value="AAA_12"/>
    <property type="match status" value="1"/>
</dbReference>
<evidence type="ECO:0000259" key="2">
    <source>
        <dbReference type="Pfam" id="PF13087"/>
    </source>
</evidence>
<dbReference type="AlphaFoldDB" id="A0A4P7AI33"/>
<dbReference type="Proteomes" id="UP000294309">
    <property type="component" value="Chromosome"/>
</dbReference>
<dbReference type="SUPFAM" id="SSF52540">
    <property type="entry name" value="P-loop containing nucleoside triphosphate hydrolases"/>
    <property type="match status" value="1"/>
</dbReference>
<dbReference type="EMBL" id="CP038013">
    <property type="protein sequence ID" value="QBQ07821.1"/>
    <property type="molecule type" value="Genomic_DNA"/>
</dbReference>
<dbReference type="InterPro" id="IPR041677">
    <property type="entry name" value="DNA2/NAM7_AAA_11"/>
</dbReference>
<gene>
    <name evidence="3" type="ORF">SGLAD_v1c06220</name>
</gene>
<protein>
    <recommendedName>
        <fullName evidence="5">AAA+ ATPase domain-containing protein</fullName>
    </recommendedName>
</protein>
<dbReference type="InterPro" id="IPR047187">
    <property type="entry name" value="SF1_C_Upf1"/>
</dbReference>
<organism evidence="3 4">
    <name type="scientific">Spiroplasma gladiatoris</name>
    <dbReference type="NCBI Taxonomy" id="2143"/>
    <lineage>
        <taxon>Bacteria</taxon>
        <taxon>Bacillati</taxon>
        <taxon>Mycoplasmatota</taxon>
        <taxon>Mollicutes</taxon>
        <taxon>Entomoplasmatales</taxon>
        <taxon>Spiroplasmataceae</taxon>
        <taxon>Spiroplasma</taxon>
    </lineage>
</organism>
<dbReference type="PANTHER" id="PTHR10887">
    <property type="entry name" value="DNA2/NAM7 HELICASE FAMILY"/>
    <property type="match status" value="1"/>
</dbReference>
<dbReference type="KEGG" id="sgq:SGLAD_v1c06220"/>
<dbReference type="GO" id="GO:0004386">
    <property type="term" value="F:helicase activity"/>
    <property type="evidence" value="ECO:0007669"/>
    <property type="project" value="InterPro"/>
</dbReference>
<dbReference type="Gene3D" id="3.40.50.300">
    <property type="entry name" value="P-loop containing nucleotide triphosphate hydrolases"/>
    <property type="match status" value="2"/>
</dbReference>
<proteinExistence type="predicted"/>
<dbReference type="InterPro" id="IPR027417">
    <property type="entry name" value="P-loop_NTPase"/>
</dbReference>
<feature type="domain" description="DNA2/NAM7 helicase helicase" evidence="1">
    <location>
        <begin position="363"/>
        <end position="443"/>
    </location>
</feature>
<dbReference type="InterPro" id="IPR045055">
    <property type="entry name" value="DNA2/NAM7-like"/>
</dbReference>
<feature type="domain" description="DNA2/NAM7 helicase helicase" evidence="1">
    <location>
        <begin position="511"/>
        <end position="565"/>
    </location>
</feature>
<evidence type="ECO:0000313" key="4">
    <source>
        <dbReference type="Proteomes" id="UP000294309"/>
    </source>
</evidence>
<sequence>MSLIVKLKVLEKLVEDGFFSQYLNFIKESDENEFKLTTKKLEIILDNRDERELKEIKNVELISNTNLGVFILYCHIRCSFVKPFGAEIFVYRYRLIKDLDYNTIKGVKQNIAINNLNPSSIEEARMFLTRLSKSNKFEFNIGQFSEFMEVFDFYKTLYNEINNNDNYKIESISKPLKFISIENKEIFDNNNKLLDKFNEFKPFYDNSKTIIGYLIPENVFDRLNNELKNNVLNILGIKVLDNNKIYNKLTKQKDNLFVSNLELIDNINNKNIMEIEVINILEEEKHLTIYIISKEELNYKYINLYDRGQQIKIESINNSLKLINQGNSGSAIELIEYLIGDSQIPNYHDNLIVNDEVLSYTKELNNSQKQAFLKAIDGSPITLIKGPPGTGKTHVINSIVQYITKELKQKVIISSQTHVAIDNVLDKLVQNKDPIIPKRITNKINKYSEEMIDKTLYRTWGLNLLKWLNETNDKLLANKIIKDIKKYKGEEVINFTINNNNDYFVTGATTTTTAISGKKGLELFECYDWLIIDEVSKCPITEVLRYLPYVNKIILVGDDYQLAPLLEFSKDQVKHLSSYDEDMFDKLEKTYKESIFSKTILKAKQSERLVLLNENYRSTPQIFNSYNVFYDNELIGRRNGIEDKKVYFDNNKNIDLNNKDIFFIDSLNATDTSLPGSTSRINVQECKSIAIILKEIYKSCLNKKEVSLCIIFSYKDQLKKFIKENNKLINEVKKSFKNFEIDTVDAFQGRETDIVLVSTVVVDVTKKSFLVDFRRINVALSRARDKLFIFGSTNLKKLEMKSPNNSKRKYLNEIISYIEDKGLKIKITTEGEILNDTRDSEIRITKS</sequence>
<evidence type="ECO:0000313" key="3">
    <source>
        <dbReference type="EMBL" id="QBQ07821.1"/>
    </source>
</evidence>
<evidence type="ECO:0008006" key="5">
    <source>
        <dbReference type="Google" id="ProtNLM"/>
    </source>
</evidence>
<dbReference type="CDD" id="cd18808">
    <property type="entry name" value="SF1_C_Upf1"/>
    <property type="match status" value="1"/>
</dbReference>
<dbReference type="InterPro" id="IPR041679">
    <property type="entry name" value="DNA2/NAM7-like_C"/>
</dbReference>
<dbReference type="RefSeq" id="WP_134297605.1">
    <property type="nucleotide sequence ID" value="NZ_CP038013.1"/>
</dbReference>
<accession>A0A4P7AI33</accession>